<reference evidence="2 3" key="1">
    <citation type="journal article" date="2019" name="Sci. Rep.">
        <title>A high-quality genome of Eragrostis curvula grass provides insights into Poaceae evolution and supports new strategies to enhance forage quality.</title>
        <authorList>
            <person name="Carballo J."/>
            <person name="Santos B.A.C.M."/>
            <person name="Zappacosta D."/>
            <person name="Garbus I."/>
            <person name="Selva J.P."/>
            <person name="Gallo C.A."/>
            <person name="Diaz A."/>
            <person name="Albertini E."/>
            <person name="Caccamo M."/>
            <person name="Echenique V."/>
        </authorList>
    </citation>
    <scope>NUCLEOTIDE SEQUENCE [LARGE SCALE GENOMIC DNA]</scope>
    <source>
        <strain evidence="3">cv. Victoria</strain>
        <tissue evidence="2">Leaf</tissue>
    </source>
</reference>
<keyword evidence="3" id="KW-1185">Reference proteome</keyword>
<keyword evidence="1" id="KW-1133">Transmembrane helix</keyword>
<comment type="caution">
    <text evidence="2">The sequence shown here is derived from an EMBL/GenBank/DDBJ whole genome shotgun (WGS) entry which is preliminary data.</text>
</comment>
<keyword evidence="1" id="KW-0472">Membrane</keyword>
<dbReference type="Proteomes" id="UP000324897">
    <property type="component" value="Chromosome 1"/>
</dbReference>
<accession>A0A5J9V0L7</accession>
<protein>
    <submittedName>
        <fullName evidence="2">Uncharacterized protein</fullName>
    </submittedName>
</protein>
<dbReference type="PANTHER" id="PTHR24221">
    <property type="entry name" value="ATP-BINDING CASSETTE SUB-FAMILY B"/>
    <property type="match status" value="1"/>
</dbReference>
<dbReference type="InterPro" id="IPR039421">
    <property type="entry name" value="Type_1_exporter"/>
</dbReference>
<dbReference type="AlphaFoldDB" id="A0A5J9V0L7"/>
<keyword evidence="1" id="KW-0812">Transmembrane</keyword>
<dbReference type="GO" id="GO:0016020">
    <property type="term" value="C:membrane"/>
    <property type="evidence" value="ECO:0007669"/>
    <property type="project" value="TreeGrafter"/>
</dbReference>
<organism evidence="2 3">
    <name type="scientific">Eragrostis curvula</name>
    <name type="common">weeping love grass</name>
    <dbReference type="NCBI Taxonomy" id="38414"/>
    <lineage>
        <taxon>Eukaryota</taxon>
        <taxon>Viridiplantae</taxon>
        <taxon>Streptophyta</taxon>
        <taxon>Embryophyta</taxon>
        <taxon>Tracheophyta</taxon>
        <taxon>Spermatophyta</taxon>
        <taxon>Magnoliopsida</taxon>
        <taxon>Liliopsida</taxon>
        <taxon>Poales</taxon>
        <taxon>Poaceae</taxon>
        <taxon>PACMAD clade</taxon>
        <taxon>Chloridoideae</taxon>
        <taxon>Eragrostideae</taxon>
        <taxon>Eragrostidinae</taxon>
        <taxon>Eragrostis</taxon>
    </lineage>
</organism>
<evidence type="ECO:0000313" key="3">
    <source>
        <dbReference type="Proteomes" id="UP000324897"/>
    </source>
</evidence>
<evidence type="ECO:0000256" key="1">
    <source>
        <dbReference type="SAM" id="Phobius"/>
    </source>
</evidence>
<dbReference type="InterPro" id="IPR027417">
    <property type="entry name" value="P-loop_NTPase"/>
</dbReference>
<proteinExistence type="predicted"/>
<dbReference type="PANTHER" id="PTHR24221:SF528">
    <property type="entry name" value="ABC TRANSPORTER B FAMILY MEMBER 15"/>
    <property type="match status" value="1"/>
</dbReference>
<evidence type="ECO:0000313" key="2">
    <source>
        <dbReference type="EMBL" id="TVU29732.1"/>
    </source>
</evidence>
<dbReference type="GO" id="GO:0042626">
    <property type="term" value="F:ATPase-coupled transmembrane transporter activity"/>
    <property type="evidence" value="ECO:0007669"/>
    <property type="project" value="TreeGrafter"/>
</dbReference>
<dbReference type="SUPFAM" id="SSF52540">
    <property type="entry name" value="P-loop containing nucleoside triphosphate hydrolases"/>
    <property type="match status" value="1"/>
</dbReference>
<name>A0A5J9V0L7_9POAL</name>
<gene>
    <name evidence="2" type="ORF">EJB05_21315</name>
</gene>
<dbReference type="EMBL" id="RWGY01000011">
    <property type="protein sequence ID" value="TVU29732.1"/>
    <property type="molecule type" value="Genomic_DNA"/>
</dbReference>
<dbReference type="Gramene" id="TVU29732">
    <property type="protein sequence ID" value="TVU29732"/>
    <property type="gene ID" value="EJB05_21315"/>
</dbReference>
<dbReference type="OrthoDB" id="781228at2759"/>
<feature type="transmembrane region" description="Helical" evidence="1">
    <location>
        <begin position="17"/>
        <end position="39"/>
    </location>
</feature>
<sequence length="120" mass="13469">MTIQAGKSTALVGQSGFATSFIIGLIVWFYDPLMGVIVIDCRDIERISDTISKPTLEIALRVTPKMTPDVKIEDVVRLANAHKFITNFKDRDATLCGERGFHRSRALQSHVLCRRTLQVH</sequence>
<feature type="non-terminal residue" evidence="2">
    <location>
        <position position="1"/>
    </location>
</feature>
<dbReference type="Gene3D" id="3.40.50.300">
    <property type="entry name" value="P-loop containing nucleotide triphosphate hydrolases"/>
    <property type="match status" value="1"/>
</dbReference>